<dbReference type="Gene3D" id="3.40.190.10">
    <property type="entry name" value="Periplasmic binding protein-like II"/>
    <property type="match status" value="2"/>
</dbReference>
<dbReference type="GO" id="GO:0003700">
    <property type="term" value="F:DNA-binding transcription factor activity"/>
    <property type="evidence" value="ECO:0007669"/>
    <property type="project" value="InterPro"/>
</dbReference>
<keyword evidence="3" id="KW-0238">DNA-binding</keyword>
<dbReference type="RefSeq" id="WP_006370996.1">
    <property type="nucleotide sequence ID" value="NZ_JAAXPC010000011.1"/>
</dbReference>
<dbReference type="AlphaFoldDB" id="A0A846WSM1"/>
<evidence type="ECO:0000256" key="5">
    <source>
        <dbReference type="ARBA" id="ARBA00023163"/>
    </source>
</evidence>
<proteinExistence type="inferred from homology"/>
<dbReference type="EMBL" id="JAAXPC010000011">
    <property type="protein sequence ID" value="NKY03703.1"/>
    <property type="molecule type" value="Genomic_DNA"/>
</dbReference>
<feature type="domain" description="HTH lysR-type" evidence="6">
    <location>
        <begin position="43"/>
        <end position="100"/>
    </location>
</feature>
<dbReference type="GO" id="GO:0003677">
    <property type="term" value="F:DNA binding"/>
    <property type="evidence" value="ECO:0007669"/>
    <property type="project" value="UniProtKB-KW"/>
</dbReference>
<dbReference type="PRINTS" id="PR00039">
    <property type="entry name" value="HTHLYSR"/>
</dbReference>
<evidence type="ECO:0000313" key="8">
    <source>
        <dbReference type="Proteomes" id="UP000563898"/>
    </source>
</evidence>
<protein>
    <submittedName>
        <fullName evidence="7">LysR family transcriptional regulator</fullName>
    </submittedName>
</protein>
<evidence type="ECO:0000256" key="4">
    <source>
        <dbReference type="ARBA" id="ARBA00023159"/>
    </source>
</evidence>
<keyword evidence="4" id="KW-0010">Activator</keyword>
<keyword evidence="2" id="KW-0805">Transcription regulation</keyword>
<evidence type="ECO:0000256" key="1">
    <source>
        <dbReference type="ARBA" id="ARBA00009437"/>
    </source>
</evidence>
<dbReference type="Gene3D" id="1.10.10.10">
    <property type="entry name" value="Winged helix-like DNA-binding domain superfamily/Winged helix DNA-binding domain"/>
    <property type="match status" value="1"/>
</dbReference>
<dbReference type="SUPFAM" id="SSF46785">
    <property type="entry name" value="Winged helix' DNA-binding domain"/>
    <property type="match status" value="1"/>
</dbReference>
<evidence type="ECO:0000256" key="2">
    <source>
        <dbReference type="ARBA" id="ARBA00023015"/>
    </source>
</evidence>
<name>A0A846WSM1_9ACTN</name>
<dbReference type="InterPro" id="IPR005119">
    <property type="entry name" value="LysR_subst-bd"/>
</dbReference>
<dbReference type="FunFam" id="1.10.10.10:FF:000001">
    <property type="entry name" value="LysR family transcriptional regulator"/>
    <property type="match status" value="1"/>
</dbReference>
<accession>A0A846WSM1</accession>
<dbReference type="InterPro" id="IPR036390">
    <property type="entry name" value="WH_DNA-bd_sf"/>
</dbReference>
<comment type="caution">
    <text evidence="7">The sequence shown here is derived from an EMBL/GenBank/DDBJ whole genome shotgun (WGS) entry which is preliminary data.</text>
</comment>
<dbReference type="InterPro" id="IPR000847">
    <property type="entry name" value="LysR_HTH_N"/>
</dbReference>
<dbReference type="PANTHER" id="PTHR30346:SF0">
    <property type="entry name" value="HCA OPERON TRANSCRIPTIONAL ACTIVATOR HCAR"/>
    <property type="match status" value="1"/>
</dbReference>
<dbReference type="SUPFAM" id="SSF53850">
    <property type="entry name" value="Periplasmic binding protein-like II"/>
    <property type="match status" value="1"/>
</dbReference>
<gene>
    <name evidence="7" type="ORF">HGA05_19220</name>
</gene>
<dbReference type="PROSITE" id="PS50931">
    <property type="entry name" value="HTH_LYSR"/>
    <property type="match status" value="1"/>
</dbReference>
<organism evidence="7 8">
    <name type="scientific">Gordonia polyisoprenivorans</name>
    <dbReference type="NCBI Taxonomy" id="84595"/>
    <lineage>
        <taxon>Bacteria</taxon>
        <taxon>Bacillati</taxon>
        <taxon>Actinomycetota</taxon>
        <taxon>Actinomycetes</taxon>
        <taxon>Mycobacteriales</taxon>
        <taxon>Gordoniaceae</taxon>
        <taxon>Gordonia</taxon>
    </lineage>
</organism>
<dbReference type="InterPro" id="IPR036388">
    <property type="entry name" value="WH-like_DNA-bd_sf"/>
</dbReference>
<dbReference type="Proteomes" id="UP000563898">
    <property type="component" value="Unassembled WGS sequence"/>
</dbReference>
<sequence>MSPLACDHSRYEQQYTNTIDLYWYSINYHLYMPDASEFSLPLPDIRRLEQFVAVAESDTLADAATRVFVTQQALSTAIRRLENELGVSLFNREHRGLTLTPAGEDLLRNARAILTGARHLTRSVRAVAQQRPPVFVVGHSPALSGAEVFSIVESAVQRHEDIPVTARPVFPAQFVDDLLQNRVDLVLRRGIDTPSELISAVIGYQELRLAVTIDHPLATLDRISMSDVAEHPVIVWAPERHSYYTDFLVAHCRRSGFEPILRINRVQGTPPTTAVLVDTTACAFVTAPAGPAHGGRVMVKEFTDPPLSPIQALWLPHTVSDFRTAILNSAPARLSPEGA</sequence>
<dbReference type="PANTHER" id="PTHR30346">
    <property type="entry name" value="TRANSCRIPTIONAL DUAL REGULATOR HCAR-RELATED"/>
    <property type="match status" value="1"/>
</dbReference>
<evidence type="ECO:0000259" key="6">
    <source>
        <dbReference type="PROSITE" id="PS50931"/>
    </source>
</evidence>
<evidence type="ECO:0000313" key="7">
    <source>
        <dbReference type="EMBL" id="NKY03703.1"/>
    </source>
</evidence>
<dbReference type="Pfam" id="PF03466">
    <property type="entry name" value="LysR_substrate"/>
    <property type="match status" value="1"/>
</dbReference>
<reference evidence="7 8" key="1">
    <citation type="submission" date="2020-04" db="EMBL/GenBank/DDBJ databases">
        <title>MicrobeNet Type strains.</title>
        <authorList>
            <person name="Nicholson A.C."/>
        </authorList>
    </citation>
    <scope>NUCLEOTIDE SEQUENCE [LARGE SCALE GENOMIC DNA]</scope>
    <source>
        <strain evidence="7 8">ATCC BAA-14</strain>
    </source>
</reference>
<dbReference type="Pfam" id="PF00126">
    <property type="entry name" value="HTH_1"/>
    <property type="match status" value="1"/>
</dbReference>
<keyword evidence="5" id="KW-0804">Transcription</keyword>
<dbReference type="GO" id="GO:0032993">
    <property type="term" value="C:protein-DNA complex"/>
    <property type="evidence" value="ECO:0007669"/>
    <property type="project" value="TreeGrafter"/>
</dbReference>
<evidence type="ECO:0000256" key="3">
    <source>
        <dbReference type="ARBA" id="ARBA00023125"/>
    </source>
</evidence>
<comment type="similarity">
    <text evidence="1">Belongs to the LysR transcriptional regulatory family.</text>
</comment>